<accession>A0A6J4KM81</accession>
<evidence type="ECO:0000256" key="1">
    <source>
        <dbReference type="SAM" id="Phobius"/>
    </source>
</evidence>
<sequence>MSLLHYGIVLTLMLILFPMSINQMKVALDCEEIESFSGWLFLSACVAVLPMMALALTIAS</sequence>
<keyword evidence="1" id="KW-0812">Transmembrane</keyword>
<feature type="transmembrane region" description="Helical" evidence="1">
    <location>
        <begin position="36"/>
        <end position="59"/>
    </location>
</feature>
<dbReference type="EMBL" id="CADCTY010000302">
    <property type="protein sequence ID" value="CAA9309967.1"/>
    <property type="molecule type" value="Genomic_DNA"/>
</dbReference>
<feature type="transmembrane region" description="Helical" evidence="1">
    <location>
        <begin position="6"/>
        <end position="24"/>
    </location>
</feature>
<dbReference type="AlphaFoldDB" id="A0A6J4KM81"/>
<organism evidence="2">
    <name type="scientific">uncultured Leptolyngbya sp</name>
    <dbReference type="NCBI Taxonomy" id="332963"/>
    <lineage>
        <taxon>Bacteria</taxon>
        <taxon>Bacillati</taxon>
        <taxon>Cyanobacteriota</taxon>
        <taxon>Cyanophyceae</taxon>
        <taxon>Leptolyngbyales</taxon>
        <taxon>Leptolyngbyaceae</taxon>
        <taxon>Leptolyngbya group</taxon>
        <taxon>Leptolyngbya</taxon>
        <taxon>environmental samples</taxon>
    </lineage>
</organism>
<name>A0A6J4KM81_9CYAN</name>
<reference evidence="2" key="1">
    <citation type="submission" date="2020-02" db="EMBL/GenBank/DDBJ databases">
        <authorList>
            <person name="Meier V. D."/>
        </authorList>
    </citation>
    <scope>NUCLEOTIDE SEQUENCE</scope>
    <source>
        <strain evidence="2">AVDCRST_MAG94</strain>
    </source>
</reference>
<gene>
    <name evidence="2" type="ORF">AVDCRST_MAG94-894</name>
</gene>
<evidence type="ECO:0000313" key="2">
    <source>
        <dbReference type="EMBL" id="CAA9309967.1"/>
    </source>
</evidence>
<keyword evidence="1" id="KW-1133">Transmembrane helix</keyword>
<protein>
    <submittedName>
        <fullName evidence="2">Uncharacterized protein</fullName>
    </submittedName>
</protein>
<keyword evidence="1" id="KW-0472">Membrane</keyword>
<proteinExistence type="predicted"/>